<keyword evidence="4" id="KW-0862">Zinc</keyword>
<evidence type="ECO:0000313" key="6">
    <source>
        <dbReference type="EMBL" id="MBB6550307.1"/>
    </source>
</evidence>
<comment type="similarity">
    <text evidence="1">Belongs to the metallo-beta-lactamase superfamily.</text>
</comment>
<evidence type="ECO:0000256" key="2">
    <source>
        <dbReference type="ARBA" id="ARBA00022723"/>
    </source>
</evidence>
<keyword evidence="3 6" id="KW-0378">Hydrolase</keyword>
<dbReference type="PANTHER" id="PTHR42978:SF6">
    <property type="entry name" value="QUORUM-QUENCHING LACTONASE YTNP-RELATED"/>
    <property type="match status" value="1"/>
</dbReference>
<keyword evidence="2" id="KW-0479">Metal-binding</keyword>
<dbReference type="Proteomes" id="UP000565579">
    <property type="component" value="Unassembled WGS sequence"/>
</dbReference>
<evidence type="ECO:0000313" key="7">
    <source>
        <dbReference type="Proteomes" id="UP000565579"/>
    </source>
</evidence>
<name>A0A7X0U025_9ACTN</name>
<dbReference type="AlphaFoldDB" id="A0A7X0U025"/>
<dbReference type="GO" id="GO:0016787">
    <property type="term" value="F:hydrolase activity"/>
    <property type="evidence" value="ECO:0007669"/>
    <property type="project" value="UniProtKB-KW"/>
</dbReference>
<dbReference type="GO" id="GO:0046872">
    <property type="term" value="F:metal ion binding"/>
    <property type="evidence" value="ECO:0007669"/>
    <property type="project" value="UniProtKB-KW"/>
</dbReference>
<accession>A0A7X0U025</accession>
<evidence type="ECO:0000256" key="1">
    <source>
        <dbReference type="ARBA" id="ARBA00007749"/>
    </source>
</evidence>
<dbReference type="SMART" id="SM00849">
    <property type="entry name" value="Lactamase_B"/>
    <property type="match status" value="1"/>
</dbReference>
<evidence type="ECO:0000259" key="5">
    <source>
        <dbReference type="SMART" id="SM00849"/>
    </source>
</evidence>
<feature type="domain" description="Metallo-beta-lactamase" evidence="5">
    <location>
        <begin position="60"/>
        <end position="264"/>
    </location>
</feature>
<sequence length="289" mass="31064">MIHRFTVGDLACAVISDGQPEPPWVPPLTEFYTPATGVPEHELRAAVAREGLGRTTLTCAYNCLCVRTSGGLAMIDAGLGQGFLGYGPAIEPLVGRLGDGLAEAGFAPSDLAAVVFTHLHEDHVRGATRAGELAFPEAVAYAHAAEVAFWSGRAGELTGQQHRPAREAIRLFGERLRPAEYGIELLPSVHTVDAAGHTPGHTAVLLRSRGERLLCLGDTFYDPLQLAHPAWRTPWDHDAARSVASRRRLLAWAADESLLVHAYHLPFPGLGRIERRAGAFAWRPIAAGS</sequence>
<dbReference type="CDD" id="cd07720">
    <property type="entry name" value="OPHC2-like_MBL-fold"/>
    <property type="match status" value="1"/>
</dbReference>
<evidence type="ECO:0000256" key="4">
    <source>
        <dbReference type="ARBA" id="ARBA00022833"/>
    </source>
</evidence>
<dbReference type="InterPro" id="IPR051013">
    <property type="entry name" value="MBL_superfamily_lactonases"/>
</dbReference>
<proteinExistence type="inferred from homology"/>
<keyword evidence="7" id="KW-1185">Reference proteome</keyword>
<organism evidence="6 7">
    <name type="scientific">Nonomuraea rubra</name>
    <dbReference type="NCBI Taxonomy" id="46180"/>
    <lineage>
        <taxon>Bacteria</taxon>
        <taxon>Bacillati</taxon>
        <taxon>Actinomycetota</taxon>
        <taxon>Actinomycetes</taxon>
        <taxon>Streptosporangiales</taxon>
        <taxon>Streptosporangiaceae</taxon>
        <taxon>Nonomuraea</taxon>
    </lineage>
</organism>
<gene>
    <name evidence="6" type="ORF">HD593_005102</name>
</gene>
<dbReference type="InterPro" id="IPR001279">
    <property type="entry name" value="Metallo-B-lactamas"/>
</dbReference>
<dbReference type="EMBL" id="JACHMI010000001">
    <property type="protein sequence ID" value="MBB6550307.1"/>
    <property type="molecule type" value="Genomic_DNA"/>
</dbReference>
<dbReference type="PANTHER" id="PTHR42978">
    <property type="entry name" value="QUORUM-QUENCHING LACTONASE YTNP-RELATED-RELATED"/>
    <property type="match status" value="1"/>
</dbReference>
<dbReference type="Gene3D" id="3.60.15.10">
    <property type="entry name" value="Ribonuclease Z/Hydroxyacylglutathione hydrolase-like"/>
    <property type="match status" value="1"/>
</dbReference>
<comment type="caution">
    <text evidence="6">The sequence shown here is derived from an EMBL/GenBank/DDBJ whole genome shotgun (WGS) entry which is preliminary data.</text>
</comment>
<dbReference type="RefSeq" id="WP_185104602.1">
    <property type="nucleotide sequence ID" value="NZ_BAAAXY010000014.1"/>
</dbReference>
<dbReference type="InterPro" id="IPR036866">
    <property type="entry name" value="RibonucZ/Hydroxyglut_hydro"/>
</dbReference>
<dbReference type="Pfam" id="PF00753">
    <property type="entry name" value="Lactamase_B"/>
    <property type="match status" value="1"/>
</dbReference>
<dbReference type="SUPFAM" id="SSF56281">
    <property type="entry name" value="Metallo-hydrolase/oxidoreductase"/>
    <property type="match status" value="1"/>
</dbReference>
<evidence type="ECO:0000256" key="3">
    <source>
        <dbReference type="ARBA" id="ARBA00022801"/>
    </source>
</evidence>
<reference evidence="6 7" key="1">
    <citation type="submission" date="2020-08" db="EMBL/GenBank/DDBJ databases">
        <title>Sequencing the genomes of 1000 actinobacteria strains.</title>
        <authorList>
            <person name="Klenk H.-P."/>
        </authorList>
    </citation>
    <scope>NUCLEOTIDE SEQUENCE [LARGE SCALE GENOMIC DNA]</scope>
    <source>
        <strain evidence="6 7">DSM 43768</strain>
    </source>
</reference>
<protein>
    <submittedName>
        <fullName evidence="6">Glyoxylase-like metal-dependent hydrolase (Beta-lactamase superfamily II)</fullName>
    </submittedName>
</protein>